<gene>
    <name evidence="1" type="ORF">PPERSA_02265</name>
</gene>
<keyword evidence="2" id="KW-1185">Reference proteome</keyword>
<protein>
    <submittedName>
        <fullName evidence="1">Uncharacterized protein</fullName>
    </submittedName>
</protein>
<name>A0A0V0QKM3_PSEPJ</name>
<sequence length="138" mass="16467">MTRIIQNQYYEKKKNTSFQTLSQATQEFITDPLDIQQLKCYHNIGTHYPDLVKIDYLKQQKMQGKNNDSDILQQLQDQVSQNNIEFQSPKKLLPDAKNDNNFNMNIECTEKEYYVEENQEEYCDTDQNFEIISRQILV</sequence>
<accession>A0A0V0QKM3</accession>
<organism evidence="1 2">
    <name type="scientific">Pseudocohnilembus persalinus</name>
    <name type="common">Ciliate</name>
    <dbReference type="NCBI Taxonomy" id="266149"/>
    <lineage>
        <taxon>Eukaryota</taxon>
        <taxon>Sar</taxon>
        <taxon>Alveolata</taxon>
        <taxon>Ciliophora</taxon>
        <taxon>Intramacronucleata</taxon>
        <taxon>Oligohymenophorea</taxon>
        <taxon>Scuticociliatia</taxon>
        <taxon>Philasterida</taxon>
        <taxon>Pseudocohnilembidae</taxon>
        <taxon>Pseudocohnilembus</taxon>
    </lineage>
</organism>
<dbReference type="EMBL" id="LDAU01000152">
    <property type="protein sequence ID" value="KRX02775.1"/>
    <property type="molecule type" value="Genomic_DNA"/>
</dbReference>
<proteinExistence type="predicted"/>
<comment type="caution">
    <text evidence="1">The sequence shown here is derived from an EMBL/GenBank/DDBJ whole genome shotgun (WGS) entry which is preliminary data.</text>
</comment>
<evidence type="ECO:0000313" key="2">
    <source>
        <dbReference type="Proteomes" id="UP000054937"/>
    </source>
</evidence>
<evidence type="ECO:0000313" key="1">
    <source>
        <dbReference type="EMBL" id="KRX02775.1"/>
    </source>
</evidence>
<reference evidence="1 2" key="1">
    <citation type="journal article" date="2015" name="Sci. Rep.">
        <title>Genome of the facultative scuticociliatosis pathogen Pseudocohnilembus persalinus provides insight into its virulence through horizontal gene transfer.</title>
        <authorList>
            <person name="Xiong J."/>
            <person name="Wang G."/>
            <person name="Cheng J."/>
            <person name="Tian M."/>
            <person name="Pan X."/>
            <person name="Warren A."/>
            <person name="Jiang C."/>
            <person name="Yuan D."/>
            <person name="Miao W."/>
        </authorList>
    </citation>
    <scope>NUCLEOTIDE SEQUENCE [LARGE SCALE GENOMIC DNA]</scope>
    <source>
        <strain evidence="1">36N120E</strain>
    </source>
</reference>
<dbReference type="InParanoid" id="A0A0V0QKM3"/>
<dbReference type="Proteomes" id="UP000054937">
    <property type="component" value="Unassembled WGS sequence"/>
</dbReference>
<dbReference type="AlphaFoldDB" id="A0A0V0QKM3"/>